<dbReference type="Gene3D" id="3.30.70.330">
    <property type="match status" value="1"/>
</dbReference>
<dbReference type="SUPFAM" id="SSF54928">
    <property type="entry name" value="RNA-binding domain, RBD"/>
    <property type="match status" value="1"/>
</dbReference>
<dbReference type="GO" id="GO:0000398">
    <property type="term" value="P:mRNA splicing, via spliceosome"/>
    <property type="evidence" value="ECO:0007669"/>
    <property type="project" value="TreeGrafter"/>
</dbReference>
<dbReference type="GO" id="GO:0071013">
    <property type="term" value="C:catalytic step 2 spliceosome"/>
    <property type="evidence" value="ECO:0007669"/>
    <property type="project" value="TreeGrafter"/>
</dbReference>
<dbReference type="GO" id="GO:0003723">
    <property type="term" value="F:RNA binding"/>
    <property type="evidence" value="ECO:0007669"/>
    <property type="project" value="UniProtKB-UniRule"/>
</dbReference>
<evidence type="ECO:0000256" key="2">
    <source>
        <dbReference type="PROSITE-ProRule" id="PRU00176"/>
    </source>
</evidence>
<name>A0A1E4SPU7_9ASCO</name>
<dbReference type="SMART" id="SM00360">
    <property type="entry name" value="RRM"/>
    <property type="match status" value="1"/>
</dbReference>
<dbReference type="GO" id="GO:0071011">
    <property type="term" value="C:precatalytic spliceosome"/>
    <property type="evidence" value="ECO:0007669"/>
    <property type="project" value="TreeGrafter"/>
</dbReference>
<dbReference type="GO" id="GO:0005686">
    <property type="term" value="C:U2 snRNP"/>
    <property type="evidence" value="ECO:0007669"/>
    <property type="project" value="EnsemblFungi"/>
</dbReference>
<evidence type="ECO:0000256" key="1">
    <source>
        <dbReference type="ARBA" id="ARBA00022884"/>
    </source>
</evidence>
<dbReference type="Proteomes" id="UP000094285">
    <property type="component" value="Unassembled WGS sequence"/>
</dbReference>
<keyword evidence="1 2" id="KW-0694">RNA-binding</keyword>
<dbReference type="OrthoDB" id="275748at2759"/>
<dbReference type="AlphaFoldDB" id="A0A1E4SPU7"/>
<evidence type="ECO:0000259" key="3">
    <source>
        <dbReference type="PROSITE" id="PS50102"/>
    </source>
</evidence>
<feature type="domain" description="RRM" evidence="3">
    <location>
        <begin position="7"/>
        <end position="78"/>
    </location>
</feature>
<dbReference type="STRING" id="984487.A0A1E4SPU7"/>
<gene>
    <name evidence="4" type="ORF">CANTADRAFT_19151</name>
</gene>
<dbReference type="InterPro" id="IPR035979">
    <property type="entry name" value="RBD_domain_sf"/>
</dbReference>
<accession>A0A1E4SPU7</accession>
<dbReference type="InterPro" id="IPR051847">
    <property type="entry name" value="RNA_proc/Spliceosome_comp"/>
</dbReference>
<organism evidence="4 5">
    <name type="scientific">Suhomyces tanzawaensis NRRL Y-17324</name>
    <dbReference type="NCBI Taxonomy" id="984487"/>
    <lineage>
        <taxon>Eukaryota</taxon>
        <taxon>Fungi</taxon>
        <taxon>Dikarya</taxon>
        <taxon>Ascomycota</taxon>
        <taxon>Saccharomycotina</taxon>
        <taxon>Pichiomycetes</taxon>
        <taxon>Debaryomycetaceae</taxon>
        <taxon>Suhomyces</taxon>
    </lineage>
</organism>
<dbReference type="GeneID" id="30980554"/>
<reference evidence="5" key="1">
    <citation type="submission" date="2016-05" db="EMBL/GenBank/DDBJ databases">
        <title>Comparative genomics of biotechnologically important yeasts.</title>
        <authorList>
            <consortium name="DOE Joint Genome Institute"/>
            <person name="Riley R."/>
            <person name="Haridas S."/>
            <person name="Wolfe K.H."/>
            <person name="Lopes M.R."/>
            <person name="Hittinger C.T."/>
            <person name="Goker M."/>
            <person name="Salamov A."/>
            <person name="Wisecaver J."/>
            <person name="Long T.M."/>
            <person name="Aerts A.L."/>
            <person name="Barry K."/>
            <person name="Choi C."/>
            <person name="Clum A."/>
            <person name="Coughlan A.Y."/>
            <person name="Deshpande S."/>
            <person name="Douglass A.P."/>
            <person name="Hanson S.J."/>
            <person name="Klenk H.-P."/>
            <person name="Labutti K."/>
            <person name="Lapidus A."/>
            <person name="Lindquist E."/>
            <person name="Lipzen A."/>
            <person name="Meier-Kolthoff J.P."/>
            <person name="Ohm R.A."/>
            <person name="Otillar R.P."/>
            <person name="Pangilinan J."/>
            <person name="Peng Y."/>
            <person name="Rokas A."/>
            <person name="Rosa C.A."/>
            <person name="Scheuner C."/>
            <person name="Sibirny A.A."/>
            <person name="Slot J.C."/>
            <person name="Stielow J.B."/>
            <person name="Sun H."/>
            <person name="Kurtzman C.P."/>
            <person name="Blackwell M."/>
            <person name="Grigoriev I.V."/>
            <person name="Jeffries T.W."/>
        </authorList>
    </citation>
    <scope>NUCLEOTIDE SEQUENCE [LARGE SCALE GENOMIC DNA]</scope>
    <source>
        <strain evidence="5">NRRL Y-17324</strain>
    </source>
</reference>
<dbReference type="Pfam" id="PF00076">
    <property type="entry name" value="RRM_1"/>
    <property type="match status" value="1"/>
</dbReference>
<proteinExistence type="predicted"/>
<dbReference type="InterPro" id="IPR012677">
    <property type="entry name" value="Nucleotide-bd_a/b_plait_sf"/>
</dbReference>
<dbReference type="PROSITE" id="PS50102">
    <property type="entry name" value="RRM"/>
    <property type="match status" value="1"/>
</dbReference>
<evidence type="ECO:0000313" key="4">
    <source>
        <dbReference type="EMBL" id="ODV81518.1"/>
    </source>
</evidence>
<dbReference type="PANTHER" id="PTHR45880:SF2">
    <property type="entry name" value="GLYCINE-RICH RNA-BINDING PROTEIN 4, MITOCHONDRIAL ISOFORM X1"/>
    <property type="match status" value="1"/>
</dbReference>
<evidence type="ECO:0000313" key="5">
    <source>
        <dbReference type="Proteomes" id="UP000094285"/>
    </source>
</evidence>
<dbReference type="InterPro" id="IPR000504">
    <property type="entry name" value="RRM_dom"/>
</dbReference>
<protein>
    <recommendedName>
        <fullName evidence="3">RRM domain-containing protein</fullName>
    </recommendedName>
</protein>
<sequence length="112" mass="12571">MSKPDYPIVLVKNLPYNTSSAALYDLFGKYGNISQVRVPDGSSGQASLGTCIVVYNNLENAIRASQELNGVNFHGRYLVSVMYQVDASKIMQEDLVVRKAHIEELKREYKIE</sequence>
<keyword evidence="5" id="KW-1185">Reference proteome</keyword>
<dbReference type="EMBL" id="KV453909">
    <property type="protein sequence ID" value="ODV81518.1"/>
    <property type="molecule type" value="Genomic_DNA"/>
</dbReference>
<dbReference type="RefSeq" id="XP_020066640.1">
    <property type="nucleotide sequence ID" value="XM_020206417.1"/>
</dbReference>
<dbReference type="PANTHER" id="PTHR45880">
    <property type="entry name" value="RNA-BINDING MOTIF PROTEIN, X-LINKED 2"/>
    <property type="match status" value="1"/>
</dbReference>